<dbReference type="RefSeq" id="WP_161790821.1">
    <property type="nucleotide sequence ID" value="NZ_CADFGF010000002.1"/>
</dbReference>
<proteinExistence type="predicted"/>
<name>A0A8T6Z8I9_9BURK</name>
<comment type="caution">
    <text evidence="1">The sequence shown here is derived from an EMBL/GenBank/DDBJ whole genome shotgun (WGS) entry which is preliminary data.</text>
</comment>
<gene>
    <name evidence="1" type="ORF">NH14_005030</name>
</gene>
<protein>
    <submittedName>
        <fullName evidence="1">Uncharacterized protein</fullName>
    </submittedName>
</protein>
<reference evidence="1" key="1">
    <citation type="journal article" date="2015" name="Genome Announc.">
        <title>Draft Genome Sequence of the Polyhydroxyalkanoate-Producing Bacterium Burkholderia sacchari LMG 19450 Isolated from Brazilian Sugarcane Plantation Soil.</title>
        <authorList>
            <person name="Alexandrino P.M."/>
            <person name="Mendonca T.T."/>
            <person name="Guaman Bautista L.P."/>
            <person name="Cherix J."/>
            <person name="Lozano-Sakalauskas G.C."/>
            <person name="Fujita A."/>
            <person name="Ramos Filho E."/>
            <person name="Long P."/>
            <person name="Padilla G."/>
            <person name="Taciro M.K."/>
            <person name="Gomez J.G."/>
            <person name="Silva L.F."/>
        </authorList>
    </citation>
    <scope>NUCLEOTIDE SEQUENCE</scope>
    <source>
        <strain evidence="1">LMG 19450</strain>
    </source>
</reference>
<sequence>MNVLDDRLPIVEEPATGQVEELHKVCLGLGKGQVERVDGDHQASFDELRTLKPIT</sequence>
<evidence type="ECO:0000313" key="1">
    <source>
        <dbReference type="EMBL" id="NLP60524.1"/>
    </source>
</evidence>
<dbReference type="AlphaFoldDB" id="A0A8T6Z8I9"/>
<evidence type="ECO:0000313" key="2">
    <source>
        <dbReference type="Proteomes" id="UP000030460"/>
    </source>
</evidence>
<dbReference type="EMBL" id="JTDB02000001">
    <property type="protein sequence ID" value="NLP60524.1"/>
    <property type="molecule type" value="Genomic_DNA"/>
</dbReference>
<organism evidence="1 2">
    <name type="scientific">Paraburkholderia sacchari</name>
    <dbReference type="NCBI Taxonomy" id="159450"/>
    <lineage>
        <taxon>Bacteria</taxon>
        <taxon>Pseudomonadati</taxon>
        <taxon>Pseudomonadota</taxon>
        <taxon>Betaproteobacteria</taxon>
        <taxon>Burkholderiales</taxon>
        <taxon>Burkholderiaceae</taxon>
        <taxon>Paraburkholderia</taxon>
    </lineage>
</organism>
<keyword evidence="2" id="KW-1185">Reference proteome</keyword>
<dbReference type="Proteomes" id="UP000030460">
    <property type="component" value="Unassembled WGS sequence"/>
</dbReference>
<accession>A0A8T6Z8I9</accession>
<reference evidence="1" key="2">
    <citation type="submission" date="2020-04" db="EMBL/GenBank/DDBJ databases">
        <authorList>
            <person name="Alexandrino P."/>
            <person name="Mendonca T."/>
            <person name="Guaman L."/>
            <person name="Cherix J."/>
            <person name="Lozano-Sakalauskas G."/>
            <person name="Fujita A."/>
            <person name="Filho E.R."/>
            <person name="Long P."/>
            <person name="Padilla G."/>
            <person name="Taciro M.K."/>
            <person name="Gomez J.G."/>
            <person name="Silva L.F."/>
            <person name="Torres M."/>
        </authorList>
    </citation>
    <scope>NUCLEOTIDE SEQUENCE</scope>
    <source>
        <strain evidence="1">LMG 19450</strain>
    </source>
</reference>